<organism evidence="1">
    <name type="scientific">Lepeophtheirus salmonis</name>
    <name type="common">Salmon louse</name>
    <name type="synonym">Caligus salmonis</name>
    <dbReference type="NCBI Taxonomy" id="72036"/>
    <lineage>
        <taxon>Eukaryota</taxon>
        <taxon>Metazoa</taxon>
        <taxon>Ecdysozoa</taxon>
        <taxon>Arthropoda</taxon>
        <taxon>Crustacea</taxon>
        <taxon>Multicrustacea</taxon>
        <taxon>Hexanauplia</taxon>
        <taxon>Copepoda</taxon>
        <taxon>Siphonostomatoida</taxon>
        <taxon>Caligidae</taxon>
        <taxon>Lepeophtheirus</taxon>
    </lineage>
</organism>
<sequence>MEYPTFMDNTVLSAQDLYDKLSSEIIALGVLVA</sequence>
<protein>
    <submittedName>
        <fullName evidence="1">Uncharacterized protein</fullName>
    </submittedName>
</protein>
<reference evidence="1" key="1">
    <citation type="submission" date="2014-05" db="EMBL/GenBank/DDBJ databases">
        <authorList>
            <person name="Chronopoulou M."/>
        </authorList>
    </citation>
    <scope>NUCLEOTIDE SEQUENCE</scope>
    <source>
        <tissue evidence="1">Whole organism</tissue>
    </source>
</reference>
<accession>A0A0K2UI52</accession>
<proteinExistence type="predicted"/>
<dbReference type="AlphaFoldDB" id="A0A0K2UI52"/>
<dbReference type="EMBL" id="HACA01019985">
    <property type="protein sequence ID" value="CDW37346.1"/>
    <property type="molecule type" value="Transcribed_RNA"/>
</dbReference>
<evidence type="ECO:0000313" key="1">
    <source>
        <dbReference type="EMBL" id="CDW37346.1"/>
    </source>
</evidence>
<name>A0A0K2UI52_LEPSM</name>